<organism evidence="3 4">
    <name type="scientific">Mycena pura</name>
    <dbReference type="NCBI Taxonomy" id="153505"/>
    <lineage>
        <taxon>Eukaryota</taxon>
        <taxon>Fungi</taxon>
        <taxon>Dikarya</taxon>
        <taxon>Basidiomycota</taxon>
        <taxon>Agaricomycotina</taxon>
        <taxon>Agaricomycetes</taxon>
        <taxon>Agaricomycetidae</taxon>
        <taxon>Agaricales</taxon>
        <taxon>Marasmiineae</taxon>
        <taxon>Mycenaceae</taxon>
        <taxon>Mycena</taxon>
    </lineage>
</organism>
<dbReference type="PROSITE" id="PS51257">
    <property type="entry name" value="PROKAR_LIPOPROTEIN"/>
    <property type="match status" value="1"/>
</dbReference>
<feature type="signal peptide" evidence="1">
    <location>
        <begin position="1"/>
        <end position="17"/>
    </location>
</feature>
<dbReference type="Proteomes" id="UP001219525">
    <property type="component" value="Unassembled WGS sequence"/>
</dbReference>
<dbReference type="InterPro" id="IPR043708">
    <property type="entry name" value="DUF5648"/>
</dbReference>
<protein>
    <recommendedName>
        <fullName evidence="2">DUF5648 domain-containing protein</fullName>
    </recommendedName>
</protein>
<evidence type="ECO:0000259" key="2">
    <source>
        <dbReference type="Pfam" id="PF18885"/>
    </source>
</evidence>
<name>A0AAD6UWE5_9AGAR</name>
<evidence type="ECO:0000256" key="1">
    <source>
        <dbReference type="SAM" id="SignalP"/>
    </source>
</evidence>
<reference evidence="3" key="1">
    <citation type="submission" date="2023-03" db="EMBL/GenBank/DDBJ databases">
        <title>Massive genome expansion in bonnet fungi (Mycena s.s.) driven by repeated elements and novel gene families across ecological guilds.</title>
        <authorList>
            <consortium name="Lawrence Berkeley National Laboratory"/>
            <person name="Harder C.B."/>
            <person name="Miyauchi S."/>
            <person name="Viragh M."/>
            <person name="Kuo A."/>
            <person name="Thoen E."/>
            <person name="Andreopoulos B."/>
            <person name="Lu D."/>
            <person name="Skrede I."/>
            <person name="Drula E."/>
            <person name="Henrissat B."/>
            <person name="Morin E."/>
            <person name="Kohler A."/>
            <person name="Barry K."/>
            <person name="LaButti K."/>
            <person name="Morin E."/>
            <person name="Salamov A."/>
            <person name="Lipzen A."/>
            <person name="Mereny Z."/>
            <person name="Hegedus B."/>
            <person name="Baldrian P."/>
            <person name="Stursova M."/>
            <person name="Weitz H."/>
            <person name="Taylor A."/>
            <person name="Grigoriev I.V."/>
            <person name="Nagy L.G."/>
            <person name="Martin F."/>
            <person name="Kauserud H."/>
        </authorList>
    </citation>
    <scope>NUCLEOTIDE SEQUENCE</scope>
    <source>
        <strain evidence="3">9144</strain>
    </source>
</reference>
<evidence type="ECO:0000313" key="4">
    <source>
        <dbReference type="Proteomes" id="UP001219525"/>
    </source>
</evidence>
<proteinExistence type="predicted"/>
<comment type="caution">
    <text evidence="3">The sequence shown here is derived from an EMBL/GenBank/DDBJ whole genome shotgun (WGS) entry which is preliminary data.</text>
</comment>
<gene>
    <name evidence="3" type="ORF">GGX14DRAFT_473141</name>
</gene>
<feature type="chain" id="PRO_5041985801" description="DUF5648 domain-containing protein" evidence="1">
    <location>
        <begin position="18"/>
        <end position="174"/>
    </location>
</feature>
<accession>A0AAD6UWE5</accession>
<dbReference type="EMBL" id="JARJCW010000082">
    <property type="protein sequence ID" value="KAJ7196660.1"/>
    <property type="molecule type" value="Genomic_DNA"/>
</dbReference>
<sequence length="174" mass="18557">MKYSIAALLTVVASVTAQSCPSCPTIIPLYRGENDQITDHFYTASATELSTSAGYLFEGAAAGIFPTQVGASVPLFRLFNSALGDHFYTTNTTERNAAVADGYVLEDSPGFVYTSQICASVPLYRLFLVDGTDHFYTTSASERARALTGDFPYTDQGIAAYVPVSGVIEGTTLC</sequence>
<evidence type="ECO:0000313" key="3">
    <source>
        <dbReference type="EMBL" id="KAJ7196660.1"/>
    </source>
</evidence>
<dbReference type="Pfam" id="PF18885">
    <property type="entry name" value="DUF5648"/>
    <property type="match status" value="1"/>
</dbReference>
<dbReference type="AlphaFoldDB" id="A0AAD6UWE5"/>
<keyword evidence="4" id="KW-1185">Reference proteome</keyword>
<feature type="domain" description="DUF5648" evidence="2">
    <location>
        <begin position="28"/>
        <end position="162"/>
    </location>
</feature>
<keyword evidence="1" id="KW-0732">Signal</keyword>